<evidence type="ECO:0000313" key="1">
    <source>
        <dbReference type="EMBL" id="KAJ8619134.1"/>
    </source>
</evidence>
<sequence>MPQPISSPVPSHIHLIPARAEPGLSFHSIRMADYGEDLSQIDVSVERALPSYVINEAKEKLSRIFGYELKELQRASPSTNRRRSSQQSAVDLKSCHHGMLHEPIINCLEDHDYNRPHLSFLAFLICLWFGRFRFEKGLSTATSRKGLYFPLWPTL</sequence>
<organism evidence="1 2">
    <name type="scientific">Persea americana</name>
    <name type="common">Avocado</name>
    <dbReference type="NCBI Taxonomy" id="3435"/>
    <lineage>
        <taxon>Eukaryota</taxon>
        <taxon>Viridiplantae</taxon>
        <taxon>Streptophyta</taxon>
        <taxon>Embryophyta</taxon>
        <taxon>Tracheophyta</taxon>
        <taxon>Spermatophyta</taxon>
        <taxon>Magnoliopsida</taxon>
        <taxon>Magnoliidae</taxon>
        <taxon>Laurales</taxon>
        <taxon>Lauraceae</taxon>
        <taxon>Persea</taxon>
    </lineage>
</organism>
<evidence type="ECO:0000313" key="2">
    <source>
        <dbReference type="Proteomes" id="UP001234297"/>
    </source>
</evidence>
<comment type="caution">
    <text evidence="1">The sequence shown here is derived from an EMBL/GenBank/DDBJ whole genome shotgun (WGS) entry which is preliminary data.</text>
</comment>
<protein>
    <submittedName>
        <fullName evidence="1">Uncharacterized protein</fullName>
    </submittedName>
</protein>
<name>A0ACC2KD98_PERAE</name>
<dbReference type="EMBL" id="CM056812">
    <property type="protein sequence ID" value="KAJ8619134.1"/>
    <property type="molecule type" value="Genomic_DNA"/>
</dbReference>
<dbReference type="Proteomes" id="UP001234297">
    <property type="component" value="Chromosome 4"/>
</dbReference>
<reference evidence="1 2" key="1">
    <citation type="journal article" date="2022" name="Hortic Res">
        <title>A haplotype resolved chromosomal level avocado genome allows analysis of novel avocado genes.</title>
        <authorList>
            <person name="Nath O."/>
            <person name="Fletcher S.J."/>
            <person name="Hayward A."/>
            <person name="Shaw L.M."/>
            <person name="Masouleh A.K."/>
            <person name="Furtado A."/>
            <person name="Henry R.J."/>
            <person name="Mitter N."/>
        </authorList>
    </citation>
    <scope>NUCLEOTIDE SEQUENCE [LARGE SCALE GENOMIC DNA]</scope>
    <source>
        <strain evidence="2">cv. Hass</strain>
    </source>
</reference>
<keyword evidence="2" id="KW-1185">Reference proteome</keyword>
<proteinExistence type="predicted"/>
<accession>A0ACC2KD98</accession>
<gene>
    <name evidence="1" type="ORF">MRB53_015320</name>
</gene>